<keyword evidence="1" id="KW-0238">DNA-binding</keyword>
<dbReference type="PANTHER" id="PTHR38814">
    <property type="entry name" value="ENDONUCLEASE NUCS"/>
    <property type="match status" value="1"/>
</dbReference>
<dbReference type="Proteomes" id="UP001589610">
    <property type="component" value="Unassembled WGS sequence"/>
</dbReference>
<comment type="caution">
    <text evidence="3">The sequence shown here is derived from an EMBL/GenBank/DDBJ whole genome shotgun (WGS) entry which is preliminary data.</text>
</comment>
<accession>A0ABV5TD42</accession>
<dbReference type="GO" id="GO:0004519">
    <property type="term" value="F:endonuclease activity"/>
    <property type="evidence" value="ECO:0007669"/>
    <property type="project" value="UniProtKB-KW"/>
</dbReference>
<sequence length="545" mass="62655">MTTTPHENHIRGFLAQRLHLLEPGLRRVDEEYVLTNSQGTGGRIDILARDRHNMWVVIELKRANQTAREATQEITKYVELLRREKRIPSDDIRVIVVALEPQWQELLAPLSNLARNWQHDLRGYSLRIDDDGVPLDARRVDLLPEPLDQKLTPIHFIYLFEHRDGRDRCWKQVVRRAAEAHVDDLVGVDLDYCGPSGIVMYPHALYLGFGRASSRKGRPPCGQECDHEILDKTERDEYEHPDEYDALCHVTSSVFGDSAETAYPEKFLTLADDPHWVVNQVRTSGAFTRGPYETGDFINALRGNDGGAKIRFHNSASTKIVSRWNEFRQAAMECLATNEDWAEIVGGWLDLVRELPGEYDVNLHIYNPCDLIAALVHAMPQSIREYHAETLTKSLSECEPMVVAIAQPRDEDHPYHILRGVLHWNGIGIPDLRRRVEQVFHDSTDWQLARCVDLAWQADHELLNLLEMRYAAHSSTLIPLTQGGFEEHDNTVILPQDLKPEIVENWVGLFSLSDFIDRHREEIFLLVQEYRQHLHILNSRNSPSA</sequence>
<evidence type="ECO:0000313" key="4">
    <source>
        <dbReference type="Proteomes" id="UP001589610"/>
    </source>
</evidence>
<dbReference type="PANTHER" id="PTHR38814:SF1">
    <property type="entry name" value="ENDONUCLEASE NUCS"/>
    <property type="match status" value="1"/>
</dbReference>
<reference evidence="3 4" key="1">
    <citation type="submission" date="2024-09" db="EMBL/GenBank/DDBJ databases">
        <authorList>
            <person name="Sun Q."/>
            <person name="Mori K."/>
        </authorList>
    </citation>
    <scope>NUCLEOTIDE SEQUENCE [LARGE SCALE GENOMIC DNA]</scope>
    <source>
        <strain evidence="3 4">JCM 3028</strain>
    </source>
</reference>
<dbReference type="InterPro" id="IPR002793">
    <property type="entry name" value="Endonuclease_NucS"/>
</dbReference>
<keyword evidence="4" id="KW-1185">Reference proteome</keyword>
<evidence type="ECO:0000256" key="1">
    <source>
        <dbReference type="ARBA" id="ARBA00023125"/>
    </source>
</evidence>
<proteinExistence type="predicted"/>
<evidence type="ECO:0000313" key="3">
    <source>
        <dbReference type="EMBL" id="MFB9676045.1"/>
    </source>
</evidence>
<dbReference type="InterPro" id="IPR048301">
    <property type="entry name" value="NucS_C"/>
</dbReference>
<feature type="domain" description="Endonuclease NucS C-terminal" evidence="2">
    <location>
        <begin position="6"/>
        <end position="98"/>
    </location>
</feature>
<organism evidence="3 4">
    <name type="scientific">Streptosporangium vulgare</name>
    <dbReference type="NCBI Taxonomy" id="46190"/>
    <lineage>
        <taxon>Bacteria</taxon>
        <taxon>Bacillati</taxon>
        <taxon>Actinomycetota</taxon>
        <taxon>Actinomycetes</taxon>
        <taxon>Streptosporangiales</taxon>
        <taxon>Streptosporangiaceae</taxon>
        <taxon>Streptosporangium</taxon>
    </lineage>
</organism>
<dbReference type="InterPro" id="IPR011856">
    <property type="entry name" value="tRNA_endonuc-like_dom_sf"/>
</dbReference>
<dbReference type="Pfam" id="PF01939">
    <property type="entry name" value="NucS_C"/>
    <property type="match status" value="1"/>
</dbReference>
<keyword evidence="3" id="KW-0255">Endonuclease</keyword>
<evidence type="ECO:0000259" key="2">
    <source>
        <dbReference type="Pfam" id="PF01939"/>
    </source>
</evidence>
<name>A0ABV5TD42_9ACTN</name>
<keyword evidence="3" id="KW-0540">Nuclease</keyword>
<dbReference type="EMBL" id="JBHMBS010000004">
    <property type="protein sequence ID" value="MFB9676045.1"/>
    <property type="molecule type" value="Genomic_DNA"/>
</dbReference>
<protein>
    <submittedName>
        <fullName evidence="3">Endonuclease NucS domain-containing protein</fullName>
    </submittedName>
</protein>
<keyword evidence="3" id="KW-0378">Hydrolase</keyword>
<dbReference type="Gene3D" id="3.40.1350.10">
    <property type="match status" value="1"/>
</dbReference>
<gene>
    <name evidence="3" type="ORF">ACFFRH_11140</name>
</gene>
<dbReference type="RefSeq" id="WP_386156044.1">
    <property type="nucleotide sequence ID" value="NZ_JBHMBS010000004.1"/>
</dbReference>